<dbReference type="InterPro" id="IPR007742">
    <property type="entry name" value="NosD_dom"/>
</dbReference>
<dbReference type="Gene3D" id="2.160.20.10">
    <property type="entry name" value="Single-stranded right-handed beta-helix, Pectin lyase-like"/>
    <property type="match status" value="1"/>
</dbReference>
<organism evidence="3 4">
    <name type="scientific">Schinkia azotoformans MEV2011</name>
    <dbReference type="NCBI Taxonomy" id="1348973"/>
    <lineage>
        <taxon>Bacteria</taxon>
        <taxon>Bacillati</taxon>
        <taxon>Bacillota</taxon>
        <taxon>Bacilli</taxon>
        <taxon>Bacillales</taxon>
        <taxon>Bacillaceae</taxon>
        <taxon>Calidifontibacillus/Schinkia group</taxon>
        <taxon>Schinkia</taxon>
    </lineage>
</organism>
<protein>
    <submittedName>
        <fullName evidence="3">Nitrous oxide reductase family maturation protein NosD</fullName>
    </submittedName>
</protein>
<proteinExistence type="predicted"/>
<dbReference type="NCBIfam" id="TIGR03804">
    <property type="entry name" value="para_beta_helix"/>
    <property type="match status" value="1"/>
</dbReference>
<evidence type="ECO:0000256" key="1">
    <source>
        <dbReference type="SAM" id="Phobius"/>
    </source>
</evidence>
<dbReference type="InterPro" id="IPR026464">
    <property type="entry name" value="NosD_copper_fam"/>
</dbReference>
<accession>A0A072NLH8</accession>
<dbReference type="SUPFAM" id="SSF51126">
    <property type="entry name" value="Pectin lyase-like"/>
    <property type="match status" value="1"/>
</dbReference>
<dbReference type="PATRIC" id="fig|1348973.3.peg.2982"/>
<dbReference type="AlphaFoldDB" id="A0A072NLH8"/>
<keyword evidence="1" id="KW-0812">Transmembrane</keyword>
<dbReference type="Pfam" id="PF05048">
    <property type="entry name" value="NosD"/>
    <property type="match status" value="1"/>
</dbReference>
<comment type="caution">
    <text evidence="3">The sequence shown here is derived from an EMBL/GenBank/DDBJ whole genome shotgun (WGS) entry which is preliminary data.</text>
</comment>
<feature type="transmembrane region" description="Helical" evidence="1">
    <location>
        <begin position="7"/>
        <end position="25"/>
    </location>
</feature>
<evidence type="ECO:0000259" key="2">
    <source>
        <dbReference type="Pfam" id="PF05048"/>
    </source>
</evidence>
<dbReference type="InterPro" id="IPR012334">
    <property type="entry name" value="Pectin_lyas_fold"/>
</dbReference>
<dbReference type="Proteomes" id="UP000027936">
    <property type="component" value="Unassembled WGS sequence"/>
</dbReference>
<name>A0A072NLH8_SCHAZ</name>
<dbReference type="SMART" id="SM00710">
    <property type="entry name" value="PbH1"/>
    <property type="match status" value="7"/>
</dbReference>
<dbReference type="InterPro" id="IPR022441">
    <property type="entry name" value="Para_beta_helix_rpt-2"/>
</dbReference>
<dbReference type="EMBL" id="JJRY01000012">
    <property type="protein sequence ID" value="KEF37778.1"/>
    <property type="molecule type" value="Genomic_DNA"/>
</dbReference>
<dbReference type="InterPro" id="IPR011050">
    <property type="entry name" value="Pectin_lyase_fold/virulence"/>
</dbReference>
<dbReference type="NCBIfam" id="TIGR04247">
    <property type="entry name" value="NosD_copper_fam"/>
    <property type="match status" value="1"/>
</dbReference>
<evidence type="ECO:0000313" key="4">
    <source>
        <dbReference type="Proteomes" id="UP000027936"/>
    </source>
</evidence>
<feature type="transmembrane region" description="Helical" evidence="1">
    <location>
        <begin position="417"/>
        <end position="434"/>
    </location>
</feature>
<reference evidence="3 4" key="1">
    <citation type="submission" date="2014-04" db="EMBL/GenBank/DDBJ databases">
        <title>Draft genome sequence of Bacillus azotoformans MEV2011, a (co-) denitrifying strain unable to grow in the presence of oxygen.</title>
        <authorList>
            <person name="Nielsen M."/>
            <person name="Schreiber L."/>
            <person name="Finster K."/>
            <person name="Schramm A."/>
        </authorList>
    </citation>
    <scope>NUCLEOTIDE SEQUENCE [LARGE SCALE GENOMIC DNA]</scope>
    <source>
        <strain evidence="3 4">MEV2011</strain>
    </source>
</reference>
<dbReference type="OrthoDB" id="159063at2"/>
<dbReference type="RefSeq" id="WP_035196557.1">
    <property type="nucleotide sequence ID" value="NZ_JJRY01000012.1"/>
</dbReference>
<gene>
    <name evidence="3" type="ORF">M670_03084</name>
</gene>
<dbReference type="InterPro" id="IPR006626">
    <property type="entry name" value="PbH1"/>
</dbReference>
<evidence type="ECO:0000313" key="3">
    <source>
        <dbReference type="EMBL" id="KEF37778.1"/>
    </source>
</evidence>
<keyword evidence="1" id="KW-0472">Membrane</keyword>
<feature type="domain" description="Periplasmic copper-binding protein NosD beta helix" evidence="2">
    <location>
        <begin position="158"/>
        <end position="342"/>
    </location>
</feature>
<keyword evidence="1" id="KW-1133">Transmembrane helix</keyword>
<sequence length="441" mass="50304">MRKNRVWIIGVMLFFVFIFPTHYFAKEKNLQELIDETPSNGMLLLQDKTYEGNVVISKPITIKGSGKTHIKGDGTGNVILIKEPGHGVRLENLKISHGSLSRNSLEEYSAVKVLSDRNVLKDLTISDSFHGIYLSGSHDNNISRVHVIGVGEGEIGGQGNGIQLIRSHRNQLSDSDIKNSRDGIYFYYANDNVTEGVDVSHTRYGLHYMYSDNNRFYNNNFHLNTGGAAIMQSKGIELIGNEFSYHQGTRAFGLMIQASNENKIEDNRFFYNQRGIYFDLSQHNDILHNDFHQNQIGVELWASSSDQIFSLNRFYNNTIPVITVGGQSNNEWSMDQKGNEWGSSIPLLDLNRDQIGDIPVRYESSLAKLIEDQELVYLFLQSPAILIYEKINQFLHKQEIVFEDPYPLVGNQQTSMGMIWVLLLPFILFFSIYVQRRKARS</sequence>